<accession>A0ABR0SKJ2</accession>
<gene>
    <name evidence="1" type="ORF">PT974_05671</name>
</gene>
<reference evidence="1 2" key="1">
    <citation type="submission" date="2024-01" db="EMBL/GenBank/DDBJ databases">
        <title>Complete genome of Cladobotryum mycophilum ATHUM6906.</title>
        <authorList>
            <person name="Christinaki A.C."/>
            <person name="Myridakis A.I."/>
            <person name="Kouvelis V.N."/>
        </authorList>
    </citation>
    <scope>NUCLEOTIDE SEQUENCE [LARGE SCALE GENOMIC DNA]</scope>
    <source>
        <strain evidence="1 2">ATHUM6906</strain>
    </source>
</reference>
<dbReference type="CDD" id="cd22849">
    <property type="entry name" value="NuzM"/>
    <property type="match status" value="1"/>
</dbReference>
<organism evidence="1 2">
    <name type="scientific">Cladobotryum mycophilum</name>
    <dbReference type="NCBI Taxonomy" id="491253"/>
    <lineage>
        <taxon>Eukaryota</taxon>
        <taxon>Fungi</taxon>
        <taxon>Dikarya</taxon>
        <taxon>Ascomycota</taxon>
        <taxon>Pezizomycotina</taxon>
        <taxon>Sordariomycetes</taxon>
        <taxon>Hypocreomycetidae</taxon>
        <taxon>Hypocreales</taxon>
        <taxon>Hypocreaceae</taxon>
        <taxon>Cladobotryum</taxon>
    </lineage>
</organism>
<proteinExistence type="predicted"/>
<name>A0ABR0SKJ2_9HYPO</name>
<dbReference type="PIRSF" id="PIRSF022976">
    <property type="entry name" value="NADH_Oxi_21kDa"/>
    <property type="match status" value="1"/>
</dbReference>
<comment type="caution">
    <text evidence="1">The sequence shown here is derived from an EMBL/GenBank/DDBJ whole genome shotgun (WGS) entry which is preliminary data.</text>
</comment>
<dbReference type="PANTHER" id="PTHR37325:SF1">
    <property type="entry name" value="OXIDOREDUCTASE 21 KDA SUBUNIT, PUTATIVE (AFU_ORTHOLOGUE AFUA_4G05910)-RELATED"/>
    <property type="match status" value="1"/>
</dbReference>
<evidence type="ECO:0000313" key="1">
    <source>
        <dbReference type="EMBL" id="KAK5992270.1"/>
    </source>
</evidence>
<dbReference type="EMBL" id="JAVFKD010000012">
    <property type="protein sequence ID" value="KAK5992270.1"/>
    <property type="molecule type" value="Genomic_DNA"/>
</dbReference>
<evidence type="ECO:0000313" key="2">
    <source>
        <dbReference type="Proteomes" id="UP001338125"/>
    </source>
</evidence>
<sequence length="193" mass="20640">MSSQAVAKAAGGVVSLAKKQTLQSTGIWETIRRGLAIDPNRSNGVPLNPWYRNPAPGAQDPLSYDDPVTAPAGDIADNAYFKRDVRRAYPKLSVVNQGELVSLLTVGSAAQPKVELIGEAGEKALVAAKQDGETGLAKFLEKAPKDVAKDVFVQGMPPLPSGQSLSSGAWDVHKYEINEEQTYGPSYPCRTFK</sequence>
<keyword evidence="2" id="KW-1185">Reference proteome</keyword>
<dbReference type="Proteomes" id="UP001338125">
    <property type="component" value="Unassembled WGS sequence"/>
</dbReference>
<dbReference type="PANTHER" id="PTHR37325">
    <property type="entry name" value="OXIDOREDUCTASE 21 KDA SUBUNIT, PUTATIVE (AFU_ORTHOLOGUE AFUA_4G05910)-RELATED"/>
    <property type="match status" value="1"/>
</dbReference>
<dbReference type="InterPro" id="IPR016813">
    <property type="entry name" value="NADH_Ub_cplx-1_21kDa"/>
</dbReference>
<protein>
    <submittedName>
        <fullName evidence="1">NADH-ubiquinone oxidoreductase 21.3 kDa subunit</fullName>
    </submittedName>
</protein>